<dbReference type="Proteomes" id="UP000705379">
    <property type="component" value="Unassembled WGS sequence"/>
</dbReference>
<organism evidence="1 2">
    <name type="scientific">Roseibium polysiphoniae</name>
    <dbReference type="NCBI Taxonomy" id="2571221"/>
    <lineage>
        <taxon>Bacteria</taxon>
        <taxon>Pseudomonadati</taxon>
        <taxon>Pseudomonadota</taxon>
        <taxon>Alphaproteobacteria</taxon>
        <taxon>Hyphomicrobiales</taxon>
        <taxon>Stappiaceae</taxon>
        <taxon>Roseibium</taxon>
    </lineage>
</organism>
<sequence>MREWLDFWRQLAHSSDGPEGDIMKMGGFWKSAACALGFAGLLYASGASSPAAADDDAYKIPLKLFGEFEIAGGLASCHYALWQHNRDPGDDKYAYLFYMPFDSDGAPQPARVEVGKNVLALDELLRDGEWIAGMAKNSLYATRDRETRVHIEVLEAEDVGNHTRIDRATVYVVQSGKIPFQARARGTFGCAGLNAEDEESAAAPAPPPVPAGGWAGPAGIPFGAPRMLADMSEVPAALRQTMRDYASDDCDVDGSFAWAGARYVVNENYLLWEVPCTMGAYQGSSVFGVTQNPARDWAELLALPNPPGLEGQQNYAAMSADVLPGQGIIKMTALSRGAGDCGVHQVHRLTDGPGEVLEFELLEYRDKYDCDGNATAPENWPLAYQSY</sequence>
<gene>
    <name evidence="1" type="ORF">DYI23_18060</name>
</gene>
<evidence type="ECO:0000313" key="1">
    <source>
        <dbReference type="EMBL" id="MBS8262139.1"/>
    </source>
</evidence>
<proteinExistence type="predicted"/>
<comment type="caution">
    <text evidence="1">The sequence shown here is derived from an EMBL/GenBank/DDBJ whole genome shotgun (WGS) entry which is preliminary data.</text>
</comment>
<dbReference type="Pfam" id="PF06674">
    <property type="entry name" value="DUF1176"/>
    <property type="match status" value="1"/>
</dbReference>
<accession>A0A944CFL7</accession>
<protein>
    <submittedName>
        <fullName evidence="1">DUF1176 domain-containing protein</fullName>
    </submittedName>
</protein>
<reference evidence="1" key="2">
    <citation type="journal article" date="2021" name="Microorganisms">
        <title>Bacterial Dimethylsulfoniopropionate Biosynthesis in the East China Sea.</title>
        <authorList>
            <person name="Liu J."/>
            <person name="Zhang Y."/>
            <person name="Liu J."/>
            <person name="Zhong H."/>
            <person name="Williams B.T."/>
            <person name="Zheng Y."/>
            <person name="Curson A.R.J."/>
            <person name="Sun C."/>
            <person name="Sun H."/>
            <person name="Song D."/>
            <person name="Wagner Mackenzie B."/>
            <person name="Bermejo Martinez A."/>
            <person name="Todd J.D."/>
            <person name="Zhang X.H."/>
        </authorList>
    </citation>
    <scope>NUCLEOTIDE SEQUENCE</scope>
    <source>
        <strain evidence="1">AESS21</strain>
    </source>
</reference>
<dbReference type="AlphaFoldDB" id="A0A944CFL7"/>
<dbReference type="InterPro" id="IPR009560">
    <property type="entry name" value="DUF1176"/>
</dbReference>
<dbReference type="EMBL" id="QTKU01000005">
    <property type="protein sequence ID" value="MBS8262139.1"/>
    <property type="molecule type" value="Genomic_DNA"/>
</dbReference>
<name>A0A944CFL7_9HYPH</name>
<evidence type="ECO:0000313" key="2">
    <source>
        <dbReference type="Proteomes" id="UP000705379"/>
    </source>
</evidence>
<reference evidence="1" key="1">
    <citation type="submission" date="2018-08" db="EMBL/GenBank/DDBJ databases">
        <authorList>
            <person name="Jin W."/>
            <person name="Wang H."/>
            <person name="Yang Y."/>
            <person name="Li M."/>
            <person name="Liu J."/>
        </authorList>
    </citation>
    <scope>NUCLEOTIDE SEQUENCE</scope>
    <source>
        <strain evidence="1">AESS21</strain>
    </source>
</reference>